<dbReference type="GO" id="GO:0008168">
    <property type="term" value="F:methyltransferase activity"/>
    <property type="evidence" value="ECO:0007669"/>
    <property type="project" value="UniProtKB-KW"/>
</dbReference>
<dbReference type="PANTHER" id="PTHR30522">
    <property type="entry name" value="NUCLEOSIDE TRIPHOSPHATE PYROPHOSPHOHYDROLASE"/>
    <property type="match status" value="1"/>
</dbReference>
<dbReference type="Gene3D" id="1.10.287.1080">
    <property type="entry name" value="MazG-like"/>
    <property type="match status" value="2"/>
</dbReference>
<feature type="coiled-coil region" evidence="5">
    <location>
        <begin position="150"/>
        <end position="177"/>
    </location>
</feature>
<dbReference type="NCBIfam" id="TIGR00444">
    <property type="entry name" value="mazG"/>
    <property type="match status" value="1"/>
</dbReference>
<dbReference type="GO" id="GO:0046081">
    <property type="term" value="P:dUTP catabolic process"/>
    <property type="evidence" value="ECO:0007669"/>
    <property type="project" value="TreeGrafter"/>
</dbReference>
<comment type="similarity">
    <text evidence="2">Belongs to the nucleoside triphosphate pyrophosphohydrolase family.</text>
</comment>
<dbReference type="CDD" id="cd11529">
    <property type="entry name" value="NTP-PPase_MazG_Cterm"/>
    <property type="match status" value="1"/>
</dbReference>
<dbReference type="GO" id="GO:0046052">
    <property type="term" value="P:UTP catabolic process"/>
    <property type="evidence" value="ECO:0007669"/>
    <property type="project" value="TreeGrafter"/>
</dbReference>
<dbReference type="InterPro" id="IPR004518">
    <property type="entry name" value="MazG-like_dom"/>
</dbReference>
<dbReference type="EMBL" id="RCCJ01000001">
    <property type="protein sequence ID" value="RLJ70993.1"/>
    <property type="molecule type" value="Genomic_DNA"/>
</dbReference>
<proteinExistence type="inferred from homology"/>
<dbReference type="GO" id="GO:0047693">
    <property type="term" value="F:ATP diphosphatase activity"/>
    <property type="evidence" value="ECO:0007669"/>
    <property type="project" value="UniProtKB-EC"/>
</dbReference>
<evidence type="ECO:0000256" key="1">
    <source>
        <dbReference type="ARBA" id="ARBA00052141"/>
    </source>
</evidence>
<dbReference type="FunFam" id="1.10.287.1080:FF:000003">
    <property type="entry name" value="Nucleoside triphosphate pyrophosphohydrolase"/>
    <property type="match status" value="1"/>
</dbReference>
<gene>
    <name evidence="7" type="ORF">BCF55_1282</name>
</gene>
<accession>A0A497XW42</accession>
<dbReference type="GO" id="GO:0046047">
    <property type="term" value="P:TTP catabolic process"/>
    <property type="evidence" value="ECO:0007669"/>
    <property type="project" value="TreeGrafter"/>
</dbReference>
<dbReference type="SUPFAM" id="SSF101386">
    <property type="entry name" value="all-alpha NTP pyrophosphatases"/>
    <property type="match status" value="2"/>
</dbReference>
<dbReference type="InterPro" id="IPR048015">
    <property type="entry name" value="NTP-PPase_MazG-like_N"/>
</dbReference>
<dbReference type="FunFam" id="1.10.287.1080:FF:000001">
    <property type="entry name" value="Nucleoside triphosphate pyrophosphohydrolase"/>
    <property type="match status" value="1"/>
</dbReference>
<dbReference type="Pfam" id="PF03819">
    <property type="entry name" value="MazG"/>
    <property type="match status" value="2"/>
</dbReference>
<feature type="domain" description="NTP pyrophosphohydrolase MazG-like" evidence="6">
    <location>
        <begin position="26"/>
        <end position="99"/>
    </location>
</feature>
<evidence type="ECO:0000256" key="2">
    <source>
        <dbReference type="ARBA" id="ARBA00061115"/>
    </source>
</evidence>
<evidence type="ECO:0000313" key="7">
    <source>
        <dbReference type="EMBL" id="RLJ70993.1"/>
    </source>
</evidence>
<evidence type="ECO:0000313" key="8">
    <source>
        <dbReference type="Proteomes" id="UP000267841"/>
    </source>
</evidence>
<keyword evidence="7" id="KW-0489">Methyltransferase</keyword>
<feature type="domain" description="NTP pyrophosphohydrolase MazG-like" evidence="6">
    <location>
        <begin position="158"/>
        <end position="215"/>
    </location>
</feature>
<keyword evidence="7" id="KW-0808">Transferase</keyword>
<dbReference type="AlphaFoldDB" id="A0A497XW42"/>
<dbReference type="CDD" id="cd11528">
    <property type="entry name" value="NTP-PPase_MazG_Nterm"/>
    <property type="match status" value="1"/>
</dbReference>
<dbReference type="EC" id="3.6.1.8" evidence="3"/>
<dbReference type="InterPro" id="IPR048011">
    <property type="entry name" value="NTP-PPase_MazG-like_C"/>
</dbReference>
<dbReference type="PANTHER" id="PTHR30522:SF0">
    <property type="entry name" value="NUCLEOSIDE TRIPHOSPHATE PYROPHOSPHOHYDROLASE"/>
    <property type="match status" value="1"/>
</dbReference>
<dbReference type="GO" id="GO:0006950">
    <property type="term" value="P:response to stress"/>
    <property type="evidence" value="ECO:0007669"/>
    <property type="project" value="UniProtKB-ARBA"/>
</dbReference>
<reference evidence="7 8" key="1">
    <citation type="submission" date="2018-10" db="EMBL/GenBank/DDBJ databases">
        <title>Genomic Encyclopedia of Archaeal and Bacterial Type Strains, Phase II (KMG-II): from individual species to whole genera.</title>
        <authorList>
            <person name="Goeker M."/>
        </authorList>
    </citation>
    <scope>NUCLEOTIDE SEQUENCE [LARGE SCALE GENOMIC DNA]</scope>
    <source>
        <strain evidence="7 8">DSM 16510</strain>
    </source>
</reference>
<sequence length="255" mass="29771">MEKRTFEELVKVMEELRSKCPWDREQTHESLKKYLIEEAYEVLDAIDSKDDEKLKEELGDLLLQPVFHAQIAKERGAFNIYEVIDNLVKKLIERHPHVFGDANPEEVLKNWEKKKMEGRESVLEGIPKHLPALMRSQKLQDKASQVGFDFTDISQVFEKIEEEINELKESLEKGDRNNIKHEIGDILTAVVELARFVGVDAEEALQEANDRFIRRFSYIEVRAREEGRDLKDMSLEEMDKLWEEGKRKLEGGSQG</sequence>
<dbReference type="GO" id="GO:0006203">
    <property type="term" value="P:dGTP catabolic process"/>
    <property type="evidence" value="ECO:0007669"/>
    <property type="project" value="TreeGrafter"/>
</dbReference>
<dbReference type="GO" id="GO:0032259">
    <property type="term" value="P:methylation"/>
    <property type="evidence" value="ECO:0007669"/>
    <property type="project" value="UniProtKB-KW"/>
</dbReference>
<dbReference type="GO" id="GO:0046061">
    <property type="term" value="P:dATP catabolic process"/>
    <property type="evidence" value="ECO:0007669"/>
    <property type="project" value="TreeGrafter"/>
</dbReference>
<dbReference type="OrthoDB" id="9808939at2"/>
<name>A0A497XW42_9AQUI</name>
<evidence type="ECO:0000256" key="5">
    <source>
        <dbReference type="SAM" id="Coils"/>
    </source>
</evidence>
<evidence type="ECO:0000256" key="3">
    <source>
        <dbReference type="ARBA" id="ARBA00066372"/>
    </source>
</evidence>
<comment type="catalytic activity">
    <reaction evidence="1">
        <text>ATP + H2O = AMP + diphosphate + H(+)</text>
        <dbReference type="Rhea" id="RHEA:14245"/>
        <dbReference type="ChEBI" id="CHEBI:15377"/>
        <dbReference type="ChEBI" id="CHEBI:15378"/>
        <dbReference type="ChEBI" id="CHEBI:30616"/>
        <dbReference type="ChEBI" id="CHEBI:33019"/>
        <dbReference type="ChEBI" id="CHEBI:456215"/>
        <dbReference type="EC" id="3.6.1.8"/>
    </reaction>
</comment>
<evidence type="ECO:0000259" key="6">
    <source>
        <dbReference type="Pfam" id="PF03819"/>
    </source>
</evidence>
<keyword evidence="5" id="KW-0175">Coiled coil</keyword>
<comment type="caution">
    <text evidence="7">The sequence shown here is derived from an EMBL/GenBank/DDBJ whole genome shotgun (WGS) entry which is preliminary data.</text>
</comment>
<evidence type="ECO:0000256" key="4">
    <source>
        <dbReference type="ARBA" id="ARBA00074799"/>
    </source>
</evidence>
<dbReference type="GO" id="GO:0046076">
    <property type="term" value="P:dTTP catabolic process"/>
    <property type="evidence" value="ECO:0007669"/>
    <property type="project" value="TreeGrafter"/>
</dbReference>
<dbReference type="Proteomes" id="UP000267841">
    <property type="component" value="Unassembled WGS sequence"/>
</dbReference>
<dbReference type="InterPro" id="IPR011551">
    <property type="entry name" value="NTP_PyrPHydrolase_MazG"/>
</dbReference>
<protein>
    <recommendedName>
        <fullName evidence="4">Nucleoside triphosphate pyrophosphohydrolase</fullName>
        <ecNumber evidence="3">3.6.1.8</ecNumber>
    </recommendedName>
</protein>
<keyword evidence="8" id="KW-1185">Reference proteome</keyword>
<dbReference type="RefSeq" id="WP_121011644.1">
    <property type="nucleotide sequence ID" value="NZ_RCCJ01000001.1"/>
</dbReference>
<organism evidence="7 8">
    <name type="scientific">Hydrogenivirga caldilitoris</name>
    <dbReference type="NCBI Taxonomy" id="246264"/>
    <lineage>
        <taxon>Bacteria</taxon>
        <taxon>Pseudomonadati</taxon>
        <taxon>Aquificota</taxon>
        <taxon>Aquificia</taxon>
        <taxon>Aquificales</taxon>
        <taxon>Aquificaceae</taxon>
        <taxon>Hydrogenivirga</taxon>
    </lineage>
</organism>
<dbReference type="NCBIfam" id="NF007113">
    <property type="entry name" value="PRK09562.1"/>
    <property type="match status" value="1"/>
</dbReference>